<dbReference type="InterPro" id="IPR000847">
    <property type="entry name" value="LysR_HTH_N"/>
</dbReference>
<organism evidence="6 7">
    <name type="scientific">Vibrio ostreicida</name>
    <dbReference type="NCBI Taxonomy" id="526588"/>
    <lineage>
        <taxon>Bacteria</taxon>
        <taxon>Pseudomonadati</taxon>
        <taxon>Pseudomonadota</taxon>
        <taxon>Gammaproteobacteria</taxon>
        <taxon>Vibrionales</taxon>
        <taxon>Vibrionaceae</taxon>
        <taxon>Vibrio</taxon>
    </lineage>
</organism>
<dbReference type="Gene3D" id="1.10.10.10">
    <property type="entry name" value="Winged helix-like DNA-binding domain superfamily/Winged helix DNA-binding domain"/>
    <property type="match status" value="1"/>
</dbReference>
<keyword evidence="3" id="KW-0238">DNA-binding</keyword>
<evidence type="ECO:0000256" key="4">
    <source>
        <dbReference type="ARBA" id="ARBA00023163"/>
    </source>
</evidence>
<dbReference type="Gene3D" id="3.40.190.290">
    <property type="match status" value="1"/>
</dbReference>
<dbReference type="EMBL" id="JAUFQC010000027">
    <property type="protein sequence ID" value="MDN3612126.1"/>
    <property type="molecule type" value="Genomic_DNA"/>
</dbReference>
<sequence>MSLINQLSLFIDVVQQGSFTKAAELHNMDNSSLSKQIKKLEAELGLQLLNRSTRSFSLTPAGEDILAQAHHLVATLGHVHAIADSYQAKPKGRVRITAPLHIGQNYLQPVIAEFMRQFPDVEINLQMDDKRSDIISDRFDVAFRLGRLEDSSLIAKKIADIRPVILASEAFLACHGEPETPDQLIQLPSVIYSNGPLTVDTVRISEMPTSGVYRNYKMSGKYKVNDVQTLLAAIQDGIGYAMISSSNLNRPISELRLKPILTQYALCNRGVALYAIYPHRKQTALVKAFIEAVGAYIGTPPVWEKHIPHFSTLYPSERK</sequence>
<keyword evidence="7" id="KW-1185">Reference proteome</keyword>
<proteinExistence type="inferred from homology"/>
<evidence type="ECO:0000259" key="5">
    <source>
        <dbReference type="PROSITE" id="PS50931"/>
    </source>
</evidence>
<gene>
    <name evidence="6" type="ORF">QWZ16_21260</name>
</gene>
<dbReference type="RefSeq" id="WP_170882489.1">
    <property type="nucleotide sequence ID" value="NZ_JABEYA020000003.1"/>
</dbReference>
<dbReference type="SUPFAM" id="SSF53850">
    <property type="entry name" value="Periplasmic binding protein-like II"/>
    <property type="match status" value="1"/>
</dbReference>
<accession>A0ABT8C0H2</accession>
<dbReference type="Proteomes" id="UP001238540">
    <property type="component" value="Unassembled WGS sequence"/>
</dbReference>
<protein>
    <submittedName>
        <fullName evidence="6">LysR family transcriptional regulator</fullName>
    </submittedName>
</protein>
<keyword evidence="2" id="KW-0805">Transcription regulation</keyword>
<name>A0ABT8C0H2_9VIBR</name>
<dbReference type="InterPro" id="IPR036390">
    <property type="entry name" value="WH_DNA-bd_sf"/>
</dbReference>
<comment type="similarity">
    <text evidence="1">Belongs to the LysR transcriptional regulatory family.</text>
</comment>
<dbReference type="PANTHER" id="PTHR30537">
    <property type="entry name" value="HTH-TYPE TRANSCRIPTIONAL REGULATOR"/>
    <property type="match status" value="1"/>
</dbReference>
<dbReference type="PANTHER" id="PTHR30537:SF5">
    <property type="entry name" value="HTH-TYPE TRANSCRIPTIONAL ACTIVATOR TTDR-RELATED"/>
    <property type="match status" value="1"/>
</dbReference>
<keyword evidence="4" id="KW-0804">Transcription</keyword>
<evidence type="ECO:0000256" key="1">
    <source>
        <dbReference type="ARBA" id="ARBA00009437"/>
    </source>
</evidence>
<dbReference type="InterPro" id="IPR005119">
    <property type="entry name" value="LysR_subst-bd"/>
</dbReference>
<dbReference type="InterPro" id="IPR058163">
    <property type="entry name" value="LysR-type_TF_proteobact-type"/>
</dbReference>
<reference evidence="7" key="1">
    <citation type="journal article" date="2019" name="Int. J. Syst. Evol. Microbiol.">
        <title>The Global Catalogue of Microorganisms (GCM) 10K type strain sequencing project: providing services to taxonomists for standard genome sequencing and annotation.</title>
        <authorList>
            <consortium name="The Broad Institute Genomics Platform"/>
            <consortium name="The Broad Institute Genome Sequencing Center for Infectious Disease"/>
            <person name="Wu L."/>
            <person name="Ma J."/>
        </authorList>
    </citation>
    <scope>NUCLEOTIDE SEQUENCE [LARGE SCALE GENOMIC DNA]</scope>
    <source>
        <strain evidence="7">CECT 7398</strain>
    </source>
</reference>
<comment type="caution">
    <text evidence="6">The sequence shown here is derived from an EMBL/GenBank/DDBJ whole genome shotgun (WGS) entry which is preliminary data.</text>
</comment>
<dbReference type="CDD" id="cd08422">
    <property type="entry name" value="PBP2_CrgA_like"/>
    <property type="match status" value="1"/>
</dbReference>
<evidence type="ECO:0000313" key="6">
    <source>
        <dbReference type="EMBL" id="MDN3612126.1"/>
    </source>
</evidence>
<dbReference type="SUPFAM" id="SSF46785">
    <property type="entry name" value="Winged helix' DNA-binding domain"/>
    <property type="match status" value="1"/>
</dbReference>
<dbReference type="PROSITE" id="PS50931">
    <property type="entry name" value="HTH_LYSR"/>
    <property type="match status" value="1"/>
</dbReference>
<evidence type="ECO:0000256" key="3">
    <source>
        <dbReference type="ARBA" id="ARBA00023125"/>
    </source>
</evidence>
<feature type="domain" description="HTH lysR-type" evidence="5">
    <location>
        <begin position="1"/>
        <end position="59"/>
    </location>
</feature>
<evidence type="ECO:0000313" key="7">
    <source>
        <dbReference type="Proteomes" id="UP001238540"/>
    </source>
</evidence>
<dbReference type="Pfam" id="PF03466">
    <property type="entry name" value="LysR_substrate"/>
    <property type="match status" value="1"/>
</dbReference>
<evidence type="ECO:0000256" key="2">
    <source>
        <dbReference type="ARBA" id="ARBA00023015"/>
    </source>
</evidence>
<dbReference type="InterPro" id="IPR036388">
    <property type="entry name" value="WH-like_DNA-bd_sf"/>
</dbReference>
<dbReference type="Pfam" id="PF00126">
    <property type="entry name" value="HTH_1"/>
    <property type="match status" value="1"/>
</dbReference>